<evidence type="ECO:0000313" key="3">
    <source>
        <dbReference type="EMBL" id="MFE8702804.1"/>
    </source>
</evidence>
<sequence length="198" mass="22038">MKRPLLALILTFSMILSACSSNANELFREGIVEFINNEYILHDTVSSVTDSSNFSEIYVAENQSIEQVASNLISHEQPVEISENKEGKQVLIYNDLFVIITEDLENPSNTFVEVANKEFVRNNYSPDFFDGLFLLWVLDEVLDVDDWGKKRNQQCKQYPENCYGGYYGTGGGFKGINKTPTVRGGSSNVRGGGPGAGK</sequence>
<dbReference type="Proteomes" id="UP001601059">
    <property type="component" value="Unassembled WGS sequence"/>
</dbReference>
<dbReference type="InterPro" id="IPR025341">
    <property type="entry name" value="DUF4247"/>
</dbReference>
<protein>
    <submittedName>
        <fullName evidence="3">DUF4247 domain-containing protein</fullName>
    </submittedName>
</protein>
<reference evidence="3 4" key="1">
    <citation type="submission" date="2024-08" db="EMBL/GenBank/DDBJ databases">
        <title>Two novel Cytobacillus novel species.</title>
        <authorList>
            <person name="Liu G."/>
        </authorList>
    </citation>
    <scope>NUCLEOTIDE SEQUENCE [LARGE SCALE GENOMIC DNA]</scope>
    <source>
        <strain evidence="3 4">FJAT-54145</strain>
    </source>
</reference>
<dbReference type="EMBL" id="JBIACK010000011">
    <property type="protein sequence ID" value="MFE8702804.1"/>
    <property type="molecule type" value="Genomic_DNA"/>
</dbReference>
<evidence type="ECO:0000256" key="1">
    <source>
        <dbReference type="SAM" id="MobiDB-lite"/>
    </source>
</evidence>
<proteinExistence type="predicted"/>
<dbReference type="PROSITE" id="PS51257">
    <property type="entry name" value="PROKAR_LIPOPROTEIN"/>
    <property type="match status" value="1"/>
</dbReference>
<feature type="region of interest" description="Disordered" evidence="1">
    <location>
        <begin position="178"/>
        <end position="198"/>
    </location>
</feature>
<feature type="chain" id="PRO_5046126942" evidence="2">
    <location>
        <begin position="24"/>
        <end position="198"/>
    </location>
</feature>
<feature type="signal peptide" evidence="2">
    <location>
        <begin position="1"/>
        <end position="23"/>
    </location>
</feature>
<gene>
    <name evidence="3" type="ORF">ACFYKX_19555</name>
</gene>
<keyword evidence="4" id="KW-1185">Reference proteome</keyword>
<evidence type="ECO:0000313" key="4">
    <source>
        <dbReference type="Proteomes" id="UP001601059"/>
    </source>
</evidence>
<name>A0ABW6KGF4_9BACI</name>
<dbReference type="RefSeq" id="WP_389362781.1">
    <property type="nucleotide sequence ID" value="NZ_JBIACK010000011.1"/>
</dbReference>
<keyword evidence="2" id="KW-0732">Signal</keyword>
<organism evidence="3 4">
    <name type="scientific">Cytobacillus spartinae</name>
    <dbReference type="NCBI Taxonomy" id="3299023"/>
    <lineage>
        <taxon>Bacteria</taxon>
        <taxon>Bacillati</taxon>
        <taxon>Bacillota</taxon>
        <taxon>Bacilli</taxon>
        <taxon>Bacillales</taxon>
        <taxon>Bacillaceae</taxon>
        <taxon>Cytobacillus</taxon>
    </lineage>
</organism>
<comment type="caution">
    <text evidence="3">The sequence shown here is derived from an EMBL/GenBank/DDBJ whole genome shotgun (WGS) entry which is preliminary data.</text>
</comment>
<evidence type="ECO:0000256" key="2">
    <source>
        <dbReference type="SAM" id="SignalP"/>
    </source>
</evidence>
<dbReference type="Pfam" id="PF14042">
    <property type="entry name" value="DUF4247"/>
    <property type="match status" value="1"/>
</dbReference>
<accession>A0ABW6KGF4</accession>